<protein>
    <submittedName>
        <fullName evidence="1">Uncharacterized protein</fullName>
    </submittedName>
</protein>
<reference evidence="2" key="1">
    <citation type="submission" date="2017-08" db="EMBL/GenBank/DDBJ databases">
        <authorList>
            <person name="de Groot N.N."/>
        </authorList>
    </citation>
    <scope>NUCLEOTIDE SEQUENCE [LARGE SCALE GENOMIC DNA]</scope>
</reference>
<evidence type="ECO:0000313" key="1">
    <source>
        <dbReference type="EMBL" id="ASZ75057.1"/>
    </source>
</evidence>
<keyword evidence="2" id="KW-1185">Reference proteome</keyword>
<evidence type="ECO:0000313" key="2">
    <source>
        <dbReference type="Proteomes" id="UP000231419"/>
    </source>
</evidence>
<dbReference type="EMBL" id="MF668286">
    <property type="protein sequence ID" value="ASZ75057.1"/>
    <property type="molecule type" value="Genomic_DNA"/>
</dbReference>
<gene>
    <name evidence="1" type="ORF">SEA_TRINA_279</name>
</gene>
<organism evidence="1 2">
    <name type="scientific">Rhodococcus phage Trina</name>
    <dbReference type="NCBI Taxonomy" id="2027905"/>
    <lineage>
        <taxon>Viruses</taxon>
        <taxon>Duplodnaviria</taxon>
        <taxon>Heunggongvirae</taxon>
        <taxon>Uroviricota</taxon>
        <taxon>Caudoviricetes</taxon>
        <taxon>Trinavirus</taxon>
        <taxon>Trinavirus trina</taxon>
    </lineage>
</organism>
<sequence>MCRPNKGHCDWCGIVLNPGYNEIVCCRTHKRTLMRHRVNLAKREALPCPHPEKLSFLLRGLVIRWAHACGNYYYLCACGNYHLTSWKDIGYESSESIENYKNSLPPMRRRLN</sequence>
<proteinExistence type="predicted"/>
<name>A0A2D1AEE6_9CAUD</name>
<dbReference type="Proteomes" id="UP000231419">
    <property type="component" value="Segment"/>
</dbReference>
<accession>A0A2D1AEE6</accession>